<dbReference type="STRING" id="1612624.ADU59_27115"/>
<reference evidence="7 8" key="1">
    <citation type="journal article" date="2016" name="Syst. Appl. Microbiol.">
        <title>Pararhizobium polonicum sp. nov. isolated from tumors on stone fruit rootstocks.</title>
        <authorList>
            <person name="Pulawska J."/>
            <person name="Kuzmanovic N."/>
            <person name="Willems A."/>
            <person name="Pothier J.F."/>
        </authorList>
    </citation>
    <scope>NUCLEOTIDE SEQUENCE [LARGE SCALE GENOMIC DNA]</scope>
    <source>
        <strain evidence="7 8">F5.1</strain>
    </source>
</reference>
<keyword evidence="8" id="KW-1185">Reference proteome</keyword>
<comment type="subunit">
    <text evidence="6">Part of the FGAM synthase complex composed of 1 PurL, 1 PurQ and 2 PurS subunits.</text>
</comment>
<comment type="function">
    <text evidence="6">Part of the phosphoribosylformylglycinamidine synthase complex involved in the purines biosynthetic pathway. Catalyzes the ATP-dependent conversion of formylglycinamide ribonucleotide (FGAR) and glutamine to yield formylglycinamidine ribonucleotide (FGAM) and glutamate. The FGAM synthase complex is composed of three subunits. PurQ produces an ammonia molecule by converting glutamine to glutamate. PurL transfers the ammonia molecule to FGAR to form FGAM in an ATP-dependent manner. PurS interacts with PurQ and PurL and is thought to assist in the transfer of the ammonia molecule from PurQ to PurL.</text>
</comment>
<proteinExistence type="inferred from homology"/>
<comment type="subcellular location">
    <subcellularLocation>
        <location evidence="6">Cytoplasm</location>
    </subcellularLocation>
</comment>
<dbReference type="NCBIfam" id="NF004630">
    <property type="entry name" value="PRK05974.1"/>
    <property type="match status" value="1"/>
</dbReference>
<comment type="pathway">
    <text evidence="6">Purine metabolism; IMP biosynthesis via de novo pathway; 5-amino-1-(5-phospho-D-ribosyl)imidazole from N(2)-formyl-N(1)-(5-phospho-D-ribosyl)glycinamide: step 1/2.</text>
</comment>
<keyword evidence="3 6" id="KW-0547">Nucleotide-binding</keyword>
<evidence type="ECO:0000256" key="6">
    <source>
        <dbReference type="HAMAP-Rule" id="MF_01926"/>
    </source>
</evidence>
<comment type="catalytic activity">
    <reaction evidence="6">
        <text>N(2)-formyl-N(1)-(5-phospho-beta-D-ribosyl)glycinamide + L-glutamine + ATP + H2O = 2-formamido-N(1)-(5-O-phospho-beta-D-ribosyl)acetamidine + L-glutamate + ADP + phosphate + H(+)</text>
        <dbReference type="Rhea" id="RHEA:17129"/>
        <dbReference type="ChEBI" id="CHEBI:15377"/>
        <dbReference type="ChEBI" id="CHEBI:15378"/>
        <dbReference type="ChEBI" id="CHEBI:29985"/>
        <dbReference type="ChEBI" id="CHEBI:30616"/>
        <dbReference type="ChEBI" id="CHEBI:43474"/>
        <dbReference type="ChEBI" id="CHEBI:58359"/>
        <dbReference type="ChEBI" id="CHEBI:147286"/>
        <dbReference type="ChEBI" id="CHEBI:147287"/>
        <dbReference type="ChEBI" id="CHEBI:456216"/>
        <dbReference type="EC" id="6.3.5.3"/>
    </reaction>
</comment>
<sequence length="80" mass="8505">MINARVTVTLKNGVLDPQGKAIEGALGALGFDGIGNVRQGKVFDLQIETADKAKAEAELKAMCEKLLANTVIENYTISLD</sequence>
<evidence type="ECO:0000313" key="7">
    <source>
        <dbReference type="EMBL" id="OBZ92410.1"/>
    </source>
</evidence>
<organism evidence="7 8">
    <name type="scientific">Pararhizobium polonicum</name>
    <dbReference type="NCBI Taxonomy" id="1612624"/>
    <lineage>
        <taxon>Bacteria</taxon>
        <taxon>Pseudomonadati</taxon>
        <taxon>Pseudomonadota</taxon>
        <taxon>Alphaproteobacteria</taxon>
        <taxon>Hyphomicrobiales</taxon>
        <taxon>Rhizobiaceae</taxon>
        <taxon>Rhizobium/Agrobacterium group</taxon>
        <taxon>Pararhizobium</taxon>
    </lineage>
</organism>
<keyword evidence="1 6" id="KW-0963">Cytoplasm</keyword>
<dbReference type="EC" id="6.3.5.3" evidence="6"/>
<keyword evidence="2 6" id="KW-0436">Ligase</keyword>
<dbReference type="NCBIfam" id="TIGR00302">
    <property type="entry name" value="phosphoribosylformylglycinamidine synthase subunit PurS"/>
    <property type="match status" value="1"/>
</dbReference>
<dbReference type="RefSeq" id="WP_068958524.1">
    <property type="nucleotide sequence ID" value="NZ_LGLV01000020.1"/>
</dbReference>
<dbReference type="GO" id="GO:0006189">
    <property type="term" value="P:'de novo' IMP biosynthetic process"/>
    <property type="evidence" value="ECO:0007669"/>
    <property type="project" value="UniProtKB-UniRule"/>
</dbReference>
<dbReference type="AlphaFoldDB" id="A0A1C7NTW2"/>
<dbReference type="GO" id="GO:0005737">
    <property type="term" value="C:cytoplasm"/>
    <property type="evidence" value="ECO:0007669"/>
    <property type="project" value="UniProtKB-SubCell"/>
</dbReference>
<name>A0A1C7NTW2_9HYPH</name>
<keyword evidence="5 6" id="KW-0067">ATP-binding</keyword>
<protein>
    <recommendedName>
        <fullName evidence="6">Phosphoribosylformylglycinamidine synthase subunit PurS</fullName>
        <shortName evidence="6">FGAM synthase</shortName>
        <ecNumber evidence="6">6.3.5.3</ecNumber>
    </recommendedName>
    <alternativeName>
        <fullName evidence="6">Formylglycinamide ribonucleotide amidotransferase subunit III</fullName>
        <shortName evidence="6">FGAR amidotransferase III</shortName>
        <shortName evidence="6">FGAR-AT III</shortName>
    </alternativeName>
    <alternativeName>
        <fullName evidence="6">Phosphoribosylformylglycinamidine synthase subunit III</fullName>
    </alternativeName>
</protein>
<evidence type="ECO:0000256" key="4">
    <source>
        <dbReference type="ARBA" id="ARBA00022755"/>
    </source>
</evidence>
<dbReference type="PANTHER" id="PTHR34696">
    <property type="entry name" value="PHOSPHORIBOSYLFORMYLGLYCINAMIDINE SYNTHASE SUBUNIT PURS"/>
    <property type="match status" value="1"/>
</dbReference>
<dbReference type="GO" id="GO:0005524">
    <property type="term" value="F:ATP binding"/>
    <property type="evidence" value="ECO:0007669"/>
    <property type="project" value="UniProtKB-UniRule"/>
</dbReference>
<dbReference type="Pfam" id="PF02700">
    <property type="entry name" value="PurS"/>
    <property type="match status" value="1"/>
</dbReference>
<gene>
    <name evidence="6" type="primary">purS</name>
    <name evidence="7" type="ORF">ADU59_27115</name>
</gene>
<evidence type="ECO:0000313" key="8">
    <source>
        <dbReference type="Proteomes" id="UP000093111"/>
    </source>
</evidence>
<evidence type="ECO:0000256" key="1">
    <source>
        <dbReference type="ARBA" id="ARBA00022490"/>
    </source>
</evidence>
<dbReference type="GO" id="GO:0004642">
    <property type="term" value="F:phosphoribosylformylglycinamidine synthase activity"/>
    <property type="evidence" value="ECO:0007669"/>
    <property type="project" value="UniProtKB-UniRule"/>
</dbReference>
<evidence type="ECO:0000256" key="5">
    <source>
        <dbReference type="ARBA" id="ARBA00022840"/>
    </source>
</evidence>
<dbReference type="UniPathway" id="UPA00074">
    <property type="reaction ID" value="UER00128"/>
</dbReference>
<dbReference type="InterPro" id="IPR003850">
    <property type="entry name" value="PurS"/>
</dbReference>
<comment type="similarity">
    <text evidence="6">Belongs to the PurS family.</text>
</comment>
<keyword evidence="4 6" id="KW-0658">Purine biosynthesis</keyword>
<dbReference type="HAMAP" id="MF_01926">
    <property type="entry name" value="PurS"/>
    <property type="match status" value="1"/>
</dbReference>
<dbReference type="Gene3D" id="3.30.1280.10">
    <property type="entry name" value="Phosphoribosylformylglycinamidine synthase subunit PurS"/>
    <property type="match status" value="1"/>
</dbReference>
<dbReference type="PATRIC" id="fig|1612624.7.peg.3159"/>
<dbReference type="SUPFAM" id="SSF82697">
    <property type="entry name" value="PurS-like"/>
    <property type="match status" value="1"/>
</dbReference>
<accession>A0A1C7NTW2</accession>
<dbReference type="EMBL" id="LGLV01000020">
    <property type="protein sequence ID" value="OBZ92410.1"/>
    <property type="molecule type" value="Genomic_DNA"/>
</dbReference>
<comment type="caution">
    <text evidence="7">The sequence shown here is derived from an EMBL/GenBank/DDBJ whole genome shotgun (WGS) entry which is preliminary data.</text>
</comment>
<dbReference type="Proteomes" id="UP000093111">
    <property type="component" value="Unassembled WGS sequence"/>
</dbReference>
<dbReference type="InterPro" id="IPR036604">
    <property type="entry name" value="PurS-like_sf"/>
</dbReference>
<dbReference type="PANTHER" id="PTHR34696:SF1">
    <property type="entry name" value="PHOSPHORIBOSYLFORMYLGLYCINAMIDINE SYNTHASE SUBUNIT PURS"/>
    <property type="match status" value="1"/>
</dbReference>
<evidence type="ECO:0000256" key="3">
    <source>
        <dbReference type="ARBA" id="ARBA00022741"/>
    </source>
</evidence>
<dbReference type="OrthoDB" id="9799101at2"/>
<evidence type="ECO:0000256" key="2">
    <source>
        <dbReference type="ARBA" id="ARBA00022598"/>
    </source>
</evidence>